<dbReference type="Pfam" id="PF00646">
    <property type="entry name" value="F-box"/>
    <property type="match status" value="1"/>
</dbReference>
<gene>
    <name evidence="2" type="ORF">PV327_005132</name>
</gene>
<protein>
    <recommendedName>
        <fullName evidence="1">F-box domain-containing protein</fullName>
    </recommendedName>
</protein>
<sequence>MAEIEILNQDVLMEIFSYLNIHDRQSMGLVCKKWQAIYEIMLKSIHEMCCKVSSDIEHKLFVEIQNNVLVLHTHERVHIEKPLKKFANNLKKIIIWDLRESDDLPPDFYGLLTKYQNLSFTHFDCHYSQSIEKLLKFLPTDNQEDLSIIFIDRYSDVTEHDLDDVDVLGEMTKKVLTQTKFKFLIIDSLQFSDISWFEGMSTLTKMFIRFKELDLFSLHWSELNPNIEIITIFKDELDDYRIVKELRKIFRKHTIQFNSEDVSSETTLNEMLSLPNLRFLSFYTCSETFSNLEIIPFEQPESYSAIKDQIKSFVQRSRILETYYISCSKLNETVHKVASDIGHKCKMGDLIEIYGWTDVTPF</sequence>
<dbReference type="SUPFAM" id="SSF81383">
    <property type="entry name" value="F-box domain"/>
    <property type="match status" value="1"/>
</dbReference>
<dbReference type="InterPro" id="IPR036047">
    <property type="entry name" value="F-box-like_dom_sf"/>
</dbReference>
<dbReference type="AlphaFoldDB" id="A0AA39G267"/>
<accession>A0AA39G267</accession>
<dbReference type="SMART" id="SM00256">
    <property type="entry name" value="FBOX"/>
    <property type="match status" value="1"/>
</dbReference>
<dbReference type="CDD" id="cd09917">
    <property type="entry name" value="F-box_SF"/>
    <property type="match status" value="1"/>
</dbReference>
<dbReference type="InterPro" id="IPR001810">
    <property type="entry name" value="F-box_dom"/>
</dbReference>
<proteinExistence type="predicted"/>
<feature type="domain" description="F-box" evidence="1">
    <location>
        <begin position="7"/>
        <end position="47"/>
    </location>
</feature>
<evidence type="ECO:0000313" key="2">
    <source>
        <dbReference type="EMBL" id="KAK0179374.1"/>
    </source>
</evidence>
<organism evidence="2 3">
    <name type="scientific">Microctonus hyperodae</name>
    <name type="common">Parasitoid wasp</name>
    <dbReference type="NCBI Taxonomy" id="165561"/>
    <lineage>
        <taxon>Eukaryota</taxon>
        <taxon>Metazoa</taxon>
        <taxon>Ecdysozoa</taxon>
        <taxon>Arthropoda</taxon>
        <taxon>Hexapoda</taxon>
        <taxon>Insecta</taxon>
        <taxon>Pterygota</taxon>
        <taxon>Neoptera</taxon>
        <taxon>Endopterygota</taxon>
        <taxon>Hymenoptera</taxon>
        <taxon>Apocrita</taxon>
        <taxon>Ichneumonoidea</taxon>
        <taxon>Braconidae</taxon>
        <taxon>Euphorinae</taxon>
        <taxon>Microctonus</taxon>
    </lineage>
</organism>
<evidence type="ECO:0000259" key="1">
    <source>
        <dbReference type="SMART" id="SM00256"/>
    </source>
</evidence>
<reference evidence="2" key="2">
    <citation type="submission" date="2023-03" db="EMBL/GenBank/DDBJ databases">
        <authorList>
            <person name="Inwood S.N."/>
            <person name="Skelly J.G."/>
            <person name="Guhlin J."/>
            <person name="Harrop T.W.R."/>
            <person name="Goldson S.G."/>
            <person name="Dearden P.K."/>
        </authorList>
    </citation>
    <scope>NUCLEOTIDE SEQUENCE</scope>
    <source>
        <strain evidence="2">Lincoln</strain>
        <tissue evidence="2">Whole body</tissue>
    </source>
</reference>
<keyword evidence="3" id="KW-1185">Reference proteome</keyword>
<comment type="caution">
    <text evidence="2">The sequence shown here is derived from an EMBL/GenBank/DDBJ whole genome shotgun (WGS) entry which is preliminary data.</text>
</comment>
<dbReference type="Proteomes" id="UP001168972">
    <property type="component" value="Unassembled WGS sequence"/>
</dbReference>
<dbReference type="EMBL" id="JAQQBR010000003">
    <property type="protein sequence ID" value="KAK0179374.1"/>
    <property type="molecule type" value="Genomic_DNA"/>
</dbReference>
<name>A0AA39G267_MICHY</name>
<reference evidence="2" key="1">
    <citation type="journal article" date="2023" name="bioRxiv">
        <title>Scaffold-level genome assemblies of two parasitoid biocontrol wasps reveal the parthenogenesis mechanism and an associated novel virus.</title>
        <authorList>
            <person name="Inwood S."/>
            <person name="Skelly J."/>
            <person name="Guhlin J."/>
            <person name="Harrop T."/>
            <person name="Goldson S."/>
            <person name="Dearden P."/>
        </authorList>
    </citation>
    <scope>NUCLEOTIDE SEQUENCE</scope>
    <source>
        <strain evidence="2">Lincoln</strain>
        <tissue evidence="2">Whole body</tissue>
    </source>
</reference>
<evidence type="ECO:0000313" key="3">
    <source>
        <dbReference type="Proteomes" id="UP001168972"/>
    </source>
</evidence>
<dbReference type="Gene3D" id="1.20.1280.50">
    <property type="match status" value="1"/>
</dbReference>